<keyword evidence="6" id="KW-0328">Glycosyltransferase</keyword>
<evidence type="ECO:0000256" key="8">
    <source>
        <dbReference type="ARBA" id="ARBA00023102"/>
    </source>
</evidence>
<name>A0ABQ8FJR7_9FUNG</name>
<dbReference type="InterPro" id="IPR015867">
    <property type="entry name" value="N-reg_PII/ATP_PRibTrfase_C"/>
</dbReference>
<dbReference type="NCBIfam" id="TIGR03455">
    <property type="entry name" value="HisG_C-term"/>
    <property type="match status" value="1"/>
</dbReference>
<reference evidence="11 12" key="1">
    <citation type="submission" date="2021-02" db="EMBL/GenBank/DDBJ databases">
        <title>Variation within the Batrachochytrium salamandrivorans European outbreak.</title>
        <authorList>
            <person name="Kelly M."/>
            <person name="Pasmans F."/>
            <person name="Shea T.P."/>
            <person name="Munoz J.F."/>
            <person name="Carranza S."/>
            <person name="Cuomo C.A."/>
            <person name="Martel A."/>
        </authorList>
    </citation>
    <scope>NUCLEOTIDE SEQUENCE [LARGE SCALE GENOMIC DNA]</scope>
    <source>
        <strain evidence="11 12">AMFP18/2</strain>
    </source>
</reference>
<comment type="pathway">
    <text evidence="2">Amino-acid biosynthesis; L-histidine biosynthesis; L-histidine from 5-phospho-alpha-D-ribose 1-diphosphate: step 1/9.</text>
</comment>
<evidence type="ECO:0000256" key="7">
    <source>
        <dbReference type="ARBA" id="ARBA00022679"/>
    </source>
</evidence>
<proteinExistence type="inferred from homology"/>
<evidence type="ECO:0000256" key="5">
    <source>
        <dbReference type="ARBA" id="ARBA00022605"/>
    </source>
</evidence>
<dbReference type="InterPro" id="IPR001348">
    <property type="entry name" value="ATP_PRibTrfase_HisG"/>
</dbReference>
<accession>A0ABQ8FJR7</accession>
<sequence>MEPSQLKDRLLFAIPKKGRLSECCLRLLGGADVRFSRAHRLDIALSTNLPLALVFLPANDIAKFVGEGNVDIGLTGQDMVMENGVVANELLELGFGKCSLCVQVPIDSQYTSIDQLIGKRIATSFETTARRYFAARENGFDHDQTVSLMRDDVNHSVFSKPITTSVTYIGGSVETACTLGVADAIVDLVESGATMKAAKLRPIGTLMKSQAVLISNPKKQENADLIDKIRRRLVGVVDADRYLLCTYNIRRTQLVAAVKVTPGKRAPTVSPLENSEWVSVSSMVLKLNVVDIMDELTEIGAEDIIVCGIQNCRFNTANVNL</sequence>
<dbReference type="PROSITE" id="PS01316">
    <property type="entry name" value="ATP_P_PHORIBOSYLTR"/>
    <property type="match status" value="1"/>
</dbReference>
<dbReference type="InterPro" id="IPR011322">
    <property type="entry name" value="N-reg_PII-like_a/b"/>
</dbReference>
<protein>
    <recommendedName>
        <fullName evidence="4">ATP phosphoribosyltransferase</fullName>
        <ecNumber evidence="4">2.4.2.17</ecNumber>
    </recommendedName>
</protein>
<keyword evidence="5" id="KW-0028">Amino-acid biosynthesis</keyword>
<dbReference type="Pfam" id="PF08029">
    <property type="entry name" value="HisG_C"/>
    <property type="match status" value="1"/>
</dbReference>
<comment type="similarity">
    <text evidence="3">Belongs to the ATP phosphoribosyltransferase family.</text>
</comment>
<evidence type="ECO:0000259" key="9">
    <source>
        <dbReference type="Pfam" id="PF01634"/>
    </source>
</evidence>
<keyword evidence="8" id="KW-0368">Histidine biosynthesis</keyword>
<dbReference type="Pfam" id="PF01634">
    <property type="entry name" value="HisG"/>
    <property type="match status" value="1"/>
</dbReference>
<feature type="domain" description="ATP phosphoribosyltransferase catalytic" evidence="9">
    <location>
        <begin position="58"/>
        <end position="233"/>
    </location>
</feature>
<dbReference type="InterPro" id="IPR018198">
    <property type="entry name" value="ATP_PRibTrfase_CS"/>
</dbReference>
<gene>
    <name evidence="11" type="ORF">BASA50_003007</name>
</gene>
<dbReference type="Gene3D" id="3.30.70.120">
    <property type="match status" value="1"/>
</dbReference>
<organism evidence="11 12">
    <name type="scientific">Batrachochytrium salamandrivorans</name>
    <dbReference type="NCBI Taxonomy" id="1357716"/>
    <lineage>
        <taxon>Eukaryota</taxon>
        <taxon>Fungi</taxon>
        <taxon>Fungi incertae sedis</taxon>
        <taxon>Chytridiomycota</taxon>
        <taxon>Chytridiomycota incertae sedis</taxon>
        <taxon>Chytridiomycetes</taxon>
        <taxon>Rhizophydiales</taxon>
        <taxon>Rhizophydiales incertae sedis</taxon>
        <taxon>Batrachochytrium</taxon>
    </lineage>
</organism>
<dbReference type="Proteomes" id="UP001648503">
    <property type="component" value="Unassembled WGS sequence"/>
</dbReference>
<comment type="catalytic activity">
    <reaction evidence="1">
        <text>1-(5-phospho-beta-D-ribosyl)-ATP + diphosphate = 5-phospho-alpha-D-ribose 1-diphosphate + ATP</text>
        <dbReference type="Rhea" id="RHEA:18473"/>
        <dbReference type="ChEBI" id="CHEBI:30616"/>
        <dbReference type="ChEBI" id="CHEBI:33019"/>
        <dbReference type="ChEBI" id="CHEBI:58017"/>
        <dbReference type="ChEBI" id="CHEBI:73183"/>
        <dbReference type="EC" id="2.4.2.17"/>
    </reaction>
</comment>
<dbReference type="EC" id="2.4.2.17" evidence="4"/>
<dbReference type="EMBL" id="JAFCIX010000064">
    <property type="protein sequence ID" value="KAH6599496.1"/>
    <property type="molecule type" value="Genomic_DNA"/>
</dbReference>
<evidence type="ECO:0000259" key="10">
    <source>
        <dbReference type="Pfam" id="PF08029"/>
    </source>
</evidence>
<evidence type="ECO:0000313" key="11">
    <source>
        <dbReference type="EMBL" id="KAH6599496.1"/>
    </source>
</evidence>
<keyword evidence="7" id="KW-0808">Transferase</keyword>
<dbReference type="PANTHER" id="PTHR21403:SF8">
    <property type="entry name" value="ATP PHOSPHORIBOSYLTRANSFERASE"/>
    <property type="match status" value="1"/>
</dbReference>
<evidence type="ECO:0000256" key="6">
    <source>
        <dbReference type="ARBA" id="ARBA00022676"/>
    </source>
</evidence>
<dbReference type="PANTHER" id="PTHR21403">
    <property type="entry name" value="ATP PHOSPHORIBOSYLTRANSFERASE ATP-PRTASE"/>
    <property type="match status" value="1"/>
</dbReference>
<dbReference type="Gene3D" id="3.40.190.10">
    <property type="entry name" value="Periplasmic binding protein-like II"/>
    <property type="match status" value="2"/>
</dbReference>
<evidence type="ECO:0000256" key="4">
    <source>
        <dbReference type="ARBA" id="ARBA00011946"/>
    </source>
</evidence>
<dbReference type="HAMAP" id="MF_00079">
    <property type="entry name" value="HisG_Long"/>
    <property type="match status" value="1"/>
</dbReference>
<dbReference type="InterPro" id="IPR020621">
    <property type="entry name" value="ATP-PRT_HisG_long"/>
</dbReference>
<feature type="domain" description="Histidine biosynthesis HisG C-terminal" evidence="10">
    <location>
        <begin position="239"/>
        <end position="311"/>
    </location>
</feature>
<evidence type="ECO:0000256" key="1">
    <source>
        <dbReference type="ARBA" id="ARBA00000915"/>
    </source>
</evidence>
<evidence type="ECO:0000313" key="12">
    <source>
        <dbReference type="Proteomes" id="UP001648503"/>
    </source>
</evidence>
<dbReference type="InterPro" id="IPR013820">
    <property type="entry name" value="ATP_PRibTrfase_cat"/>
</dbReference>
<dbReference type="NCBIfam" id="TIGR00070">
    <property type="entry name" value="hisG"/>
    <property type="match status" value="1"/>
</dbReference>
<comment type="caution">
    <text evidence="11">The sequence shown here is derived from an EMBL/GenBank/DDBJ whole genome shotgun (WGS) entry which is preliminary data.</text>
</comment>
<dbReference type="InterPro" id="IPR013115">
    <property type="entry name" value="HisG_C"/>
</dbReference>
<dbReference type="SUPFAM" id="SSF53850">
    <property type="entry name" value="Periplasmic binding protein-like II"/>
    <property type="match status" value="1"/>
</dbReference>
<keyword evidence="12" id="KW-1185">Reference proteome</keyword>
<evidence type="ECO:0000256" key="3">
    <source>
        <dbReference type="ARBA" id="ARBA00009372"/>
    </source>
</evidence>
<evidence type="ECO:0000256" key="2">
    <source>
        <dbReference type="ARBA" id="ARBA00004667"/>
    </source>
</evidence>
<dbReference type="SUPFAM" id="SSF54913">
    <property type="entry name" value="GlnB-like"/>
    <property type="match status" value="1"/>
</dbReference>